<comment type="caution">
    <text evidence="2">The sequence shown here is derived from an EMBL/GenBank/DDBJ whole genome shotgun (WGS) entry which is preliminary data.</text>
</comment>
<feature type="region of interest" description="Disordered" evidence="1">
    <location>
        <begin position="21"/>
        <end position="41"/>
    </location>
</feature>
<dbReference type="Proteomes" id="UP000601435">
    <property type="component" value="Unassembled WGS sequence"/>
</dbReference>
<evidence type="ECO:0000313" key="2">
    <source>
        <dbReference type="EMBL" id="CAE7257601.1"/>
    </source>
</evidence>
<sequence length="68" mass="7628">MLQGILQDVVPDREGLLSCRDLARRLRRPDPAPEPQESKSYDLAQKQGLVDFLKDADIRLVHTPGCSV</sequence>
<organism evidence="2 3">
    <name type="scientific">Symbiodinium necroappetens</name>
    <dbReference type="NCBI Taxonomy" id="1628268"/>
    <lineage>
        <taxon>Eukaryota</taxon>
        <taxon>Sar</taxon>
        <taxon>Alveolata</taxon>
        <taxon>Dinophyceae</taxon>
        <taxon>Suessiales</taxon>
        <taxon>Symbiodiniaceae</taxon>
        <taxon>Symbiodinium</taxon>
    </lineage>
</organism>
<accession>A0A812M3V6</accession>
<dbReference type="AlphaFoldDB" id="A0A812M3V6"/>
<name>A0A812M3V6_9DINO</name>
<feature type="non-terminal residue" evidence="2">
    <location>
        <position position="1"/>
    </location>
</feature>
<feature type="compositionally biased region" description="Basic and acidic residues" evidence="1">
    <location>
        <begin position="21"/>
        <end position="40"/>
    </location>
</feature>
<reference evidence="2" key="1">
    <citation type="submission" date="2021-02" db="EMBL/GenBank/DDBJ databases">
        <authorList>
            <person name="Dougan E. K."/>
            <person name="Rhodes N."/>
            <person name="Thang M."/>
            <person name="Chan C."/>
        </authorList>
    </citation>
    <scope>NUCLEOTIDE SEQUENCE</scope>
</reference>
<proteinExistence type="predicted"/>
<evidence type="ECO:0000313" key="3">
    <source>
        <dbReference type="Proteomes" id="UP000601435"/>
    </source>
</evidence>
<gene>
    <name evidence="2" type="primary">nhaD</name>
    <name evidence="2" type="ORF">SNEC2469_LOCUS5731</name>
</gene>
<dbReference type="EMBL" id="CAJNJA010010443">
    <property type="protein sequence ID" value="CAE7257601.1"/>
    <property type="molecule type" value="Genomic_DNA"/>
</dbReference>
<protein>
    <submittedName>
        <fullName evidence="2">NhaD protein</fullName>
    </submittedName>
</protein>
<keyword evidence="3" id="KW-1185">Reference proteome</keyword>
<evidence type="ECO:0000256" key="1">
    <source>
        <dbReference type="SAM" id="MobiDB-lite"/>
    </source>
</evidence>